<reference evidence="1" key="2">
    <citation type="submission" date="2021-04" db="EMBL/GenBank/DDBJ databases">
        <authorList>
            <person name="Gilroy R."/>
        </authorList>
    </citation>
    <scope>NUCLEOTIDE SEQUENCE</scope>
    <source>
        <strain evidence="1">CHK171-505</strain>
    </source>
</reference>
<comment type="caution">
    <text evidence="1">The sequence shown here is derived from an EMBL/GenBank/DDBJ whole genome shotgun (WGS) entry which is preliminary data.</text>
</comment>
<proteinExistence type="predicted"/>
<organism evidence="1 2">
    <name type="scientific">Candidatus Jeotgalibaca merdavium</name>
    <dbReference type="NCBI Taxonomy" id="2838627"/>
    <lineage>
        <taxon>Bacteria</taxon>
        <taxon>Bacillati</taxon>
        <taxon>Bacillota</taxon>
        <taxon>Bacilli</taxon>
        <taxon>Lactobacillales</taxon>
        <taxon>Carnobacteriaceae</taxon>
        <taxon>Jeotgalibaca</taxon>
    </lineage>
</organism>
<dbReference type="EMBL" id="DWYW01000277">
    <property type="protein sequence ID" value="HJA91470.1"/>
    <property type="molecule type" value="Genomic_DNA"/>
</dbReference>
<accession>A0A9D2KZI9</accession>
<evidence type="ECO:0000313" key="2">
    <source>
        <dbReference type="Proteomes" id="UP000886856"/>
    </source>
</evidence>
<name>A0A9D2KZI9_9LACT</name>
<protein>
    <submittedName>
        <fullName evidence="1">Uncharacterized protein</fullName>
    </submittedName>
</protein>
<sequence length="64" mass="7447">MIQNKPHVIKTVYGYLAKFTLLPNGTSDDEYTQDREQAYVFKNSLLIERVCHDLQIMDAEAEEL</sequence>
<evidence type="ECO:0000313" key="1">
    <source>
        <dbReference type="EMBL" id="HJA91470.1"/>
    </source>
</evidence>
<reference evidence="1" key="1">
    <citation type="journal article" date="2021" name="PeerJ">
        <title>Extensive microbial diversity within the chicken gut microbiome revealed by metagenomics and culture.</title>
        <authorList>
            <person name="Gilroy R."/>
            <person name="Ravi A."/>
            <person name="Getino M."/>
            <person name="Pursley I."/>
            <person name="Horton D.L."/>
            <person name="Alikhan N.F."/>
            <person name="Baker D."/>
            <person name="Gharbi K."/>
            <person name="Hall N."/>
            <person name="Watson M."/>
            <person name="Adriaenssens E.M."/>
            <person name="Foster-Nyarko E."/>
            <person name="Jarju S."/>
            <person name="Secka A."/>
            <person name="Antonio M."/>
            <person name="Oren A."/>
            <person name="Chaudhuri R.R."/>
            <person name="La Ragione R."/>
            <person name="Hildebrand F."/>
            <person name="Pallen M.J."/>
        </authorList>
    </citation>
    <scope>NUCLEOTIDE SEQUENCE</scope>
    <source>
        <strain evidence="1">CHK171-505</strain>
    </source>
</reference>
<gene>
    <name evidence="1" type="ORF">H9948_11855</name>
</gene>
<dbReference type="AlphaFoldDB" id="A0A9D2KZI9"/>
<dbReference type="Proteomes" id="UP000886856">
    <property type="component" value="Unassembled WGS sequence"/>
</dbReference>